<dbReference type="InterPro" id="IPR003959">
    <property type="entry name" value="ATPase_AAA_core"/>
</dbReference>
<evidence type="ECO:0000313" key="3">
    <source>
        <dbReference type="Proteomes" id="UP000241808"/>
    </source>
</evidence>
<dbReference type="InterPro" id="IPR003593">
    <property type="entry name" value="AAA+_ATPase"/>
</dbReference>
<reference evidence="2 3" key="1">
    <citation type="submission" date="2018-04" db="EMBL/GenBank/DDBJ databases">
        <title>Genomic Encyclopedia of Archaeal and Bacterial Type Strains, Phase II (KMG-II): from individual species to whole genera.</title>
        <authorList>
            <person name="Goeker M."/>
        </authorList>
    </citation>
    <scope>NUCLEOTIDE SEQUENCE [LARGE SCALE GENOMIC DNA]</scope>
    <source>
        <strain evidence="2 3">DSM 25521</strain>
    </source>
</reference>
<dbReference type="CDD" id="cd19481">
    <property type="entry name" value="RecA-like_protease"/>
    <property type="match status" value="1"/>
</dbReference>
<organism evidence="2 3">
    <name type="scientific">Phreatobacter oligotrophus</name>
    <dbReference type="NCBI Taxonomy" id="1122261"/>
    <lineage>
        <taxon>Bacteria</taxon>
        <taxon>Pseudomonadati</taxon>
        <taxon>Pseudomonadota</taxon>
        <taxon>Alphaproteobacteria</taxon>
        <taxon>Hyphomicrobiales</taxon>
        <taxon>Phreatobacteraceae</taxon>
        <taxon>Phreatobacter</taxon>
    </lineage>
</organism>
<dbReference type="RefSeq" id="WP_108179766.1">
    <property type="nucleotide sequence ID" value="NZ_JAIESU010000021.1"/>
</dbReference>
<dbReference type="OrthoDB" id="7438987at2"/>
<dbReference type="Pfam" id="PF00004">
    <property type="entry name" value="AAA"/>
    <property type="match status" value="1"/>
</dbReference>
<dbReference type="EMBL" id="PZZL01000038">
    <property type="protein sequence ID" value="PTM44031.1"/>
    <property type="molecule type" value="Genomic_DNA"/>
</dbReference>
<protein>
    <submittedName>
        <fullName evidence="2">ATPase family protein associated with various cellular activities (AAA)</fullName>
    </submittedName>
</protein>
<evidence type="ECO:0000259" key="1">
    <source>
        <dbReference type="SMART" id="SM00382"/>
    </source>
</evidence>
<comment type="caution">
    <text evidence="2">The sequence shown here is derived from an EMBL/GenBank/DDBJ whole genome shotgun (WGS) entry which is preliminary data.</text>
</comment>
<dbReference type="InterPro" id="IPR050168">
    <property type="entry name" value="AAA_ATPase_domain"/>
</dbReference>
<keyword evidence="3" id="KW-1185">Reference proteome</keyword>
<dbReference type="GO" id="GO:0016887">
    <property type="term" value="F:ATP hydrolysis activity"/>
    <property type="evidence" value="ECO:0007669"/>
    <property type="project" value="InterPro"/>
</dbReference>
<dbReference type="PANTHER" id="PTHR23077">
    <property type="entry name" value="AAA-FAMILY ATPASE"/>
    <property type="match status" value="1"/>
</dbReference>
<dbReference type="SUPFAM" id="SSF52540">
    <property type="entry name" value="P-loop containing nucleoside triphosphate hydrolases"/>
    <property type="match status" value="1"/>
</dbReference>
<dbReference type="SMART" id="SM00382">
    <property type="entry name" value="AAA"/>
    <property type="match status" value="1"/>
</dbReference>
<dbReference type="Gene3D" id="3.40.50.300">
    <property type="entry name" value="P-loop containing nucleotide triphosphate hydrolases"/>
    <property type="match status" value="1"/>
</dbReference>
<dbReference type="GO" id="GO:0005524">
    <property type="term" value="F:ATP binding"/>
    <property type="evidence" value="ECO:0007669"/>
    <property type="project" value="InterPro"/>
</dbReference>
<proteinExistence type="predicted"/>
<dbReference type="AlphaFoldDB" id="A0A2T4YLG2"/>
<dbReference type="Proteomes" id="UP000241808">
    <property type="component" value="Unassembled WGS sequence"/>
</dbReference>
<name>A0A2T4YLG2_9HYPH</name>
<gene>
    <name evidence="2" type="ORF">C8P69_1382</name>
</gene>
<dbReference type="PANTHER" id="PTHR23077:SF198">
    <property type="entry name" value="ATP-DEPENDENT ZINC METALLOPROTEASE FTSH"/>
    <property type="match status" value="1"/>
</dbReference>
<dbReference type="InterPro" id="IPR027417">
    <property type="entry name" value="P-loop_NTPase"/>
</dbReference>
<sequence>MATAKQMVALIRGHVQRDDEQFLSLALQVAASEARQGRQDVADEIKKLVDQGRSGTAPAVKPIPLARPRAELEEIISASYPKTKLTDVVLGPDIKTRLERLIRHQSQRAVLRQHGRRPITHILLVGPPGTGKTLTASALAGELHLPLFRLRLDTLITRYLGETATKLRLVFDQIHSVRGVYLFDEFDALGTQRNQSGEVGEMRRVLNSFLQFLEEDNGTDSLIVGATNHPELLDRALFRRFGDVLRYDFPTAEEICSLVTSLVDRRVSKAFDWPSITQAATGLSQADIVTAVDDVIKDAILDGNRKVSETLLADAFIARKLSRDALQRL</sequence>
<accession>A0A2T4YLG2</accession>
<feature type="domain" description="AAA+ ATPase" evidence="1">
    <location>
        <begin position="118"/>
        <end position="251"/>
    </location>
</feature>
<evidence type="ECO:0000313" key="2">
    <source>
        <dbReference type="EMBL" id="PTM44031.1"/>
    </source>
</evidence>